<reference evidence="12 13" key="1">
    <citation type="journal article" date="2012" name="J. Bacteriol.">
        <title>Genome Sequence of Idiomarina xiamenensis Type Strain 10-D-4.</title>
        <authorList>
            <person name="Lai Q."/>
            <person name="Wang L."/>
            <person name="Wang W."/>
            <person name="Shao Z."/>
        </authorList>
    </citation>
    <scope>NUCLEOTIDE SEQUENCE [LARGE SCALE GENOMIC DNA]</scope>
    <source>
        <strain evidence="12 13">10-D-4</strain>
    </source>
</reference>
<feature type="transmembrane region" description="Helical" evidence="9">
    <location>
        <begin position="127"/>
        <end position="150"/>
    </location>
</feature>
<dbReference type="Gene3D" id="3.40.50.300">
    <property type="entry name" value="P-loop containing nucleotide triphosphate hydrolases"/>
    <property type="match status" value="1"/>
</dbReference>
<keyword evidence="7 9" id="KW-1133">Transmembrane helix</keyword>
<keyword evidence="6 12" id="KW-0067">ATP-binding</keyword>
<gene>
    <name evidence="12" type="ORF">A10D4_11094</name>
</gene>
<evidence type="ECO:0000259" key="11">
    <source>
        <dbReference type="PROSITE" id="PS50929"/>
    </source>
</evidence>
<dbReference type="Pfam" id="PF00005">
    <property type="entry name" value="ABC_tran"/>
    <property type="match status" value="1"/>
</dbReference>
<dbReference type="PATRIC" id="fig|740709.3.peg.2243"/>
<dbReference type="InterPro" id="IPR003439">
    <property type="entry name" value="ABC_transporter-like_ATP-bd"/>
</dbReference>
<dbReference type="SUPFAM" id="SSF52540">
    <property type="entry name" value="P-loop containing nucleoside triphosphate hydrolases"/>
    <property type="match status" value="1"/>
</dbReference>
<dbReference type="SUPFAM" id="SSF90123">
    <property type="entry name" value="ABC transporter transmembrane region"/>
    <property type="match status" value="1"/>
</dbReference>
<dbReference type="InterPro" id="IPR027417">
    <property type="entry name" value="P-loop_NTPase"/>
</dbReference>
<dbReference type="RefSeq" id="WP_008489570.1">
    <property type="nucleotide sequence ID" value="NZ_AMRG01000014.1"/>
</dbReference>
<keyword evidence="13" id="KW-1185">Reference proteome</keyword>
<dbReference type="InterPro" id="IPR003593">
    <property type="entry name" value="AAA+_ATPase"/>
</dbReference>
<keyword evidence="2" id="KW-0813">Transport</keyword>
<evidence type="ECO:0000259" key="10">
    <source>
        <dbReference type="PROSITE" id="PS50893"/>
    </source>
</evidence>
<keyword evidence="3" id="KW-1003">Cell membrane</keyword>
<dbReference type="GO" id="GO:0015421">
    <property type="term" value="F:ABC-type oligopeptide transporter activity"/>
    <property type="evidence" value="ECO:0007669"/>
    <property type="project" value="TreeGrafter"/>
</dbReference>
<evidence type="ECO:0000256" key="1">
    <source>
        <dbReference type="ARBA" id="ARBA00004651"/>
    </source>
</evidence>
<evidence type="ECO:0000313" key="13">
    <source>
        <dbReference type="Proteomes" id="UP000014115"/>
    </source>
</evidence>
<comment type="subcellular location">
    <subcellularLocation>
        <location evidence="1">Cell membrane</location>
        <topology evidence="1">Multi-pass membrane protein</topology>
    </subcellularLocation>
</comment>
<feature type="transmembrane region" description="Helical" evidence="9">
    <location>
        <begin position="12"/>
        <end position="33"/>
    </location>
</feature>
<accession>K2KDY9</accession>
<dbReference type="OrthoDB" id="9782586at2"/>
<evidence type="ECO:0000256" key="9">
    <source>
        <dbReference type="SAM" id="Phobius"/>
    </source>
</evidence>
<keyword evidence="4 9" id="KW-0812">Transmembrane</keyword>
<dbReference type="InterPro" id="IPR036640">
    <property type="entry name" value="ABC1_TM_sf"/>
</dbReference>
<sequence>MMRMLNLAGRQHLPMLALCLTLIIVTTLIQLVLPLGVQQMLDNVLSTGTALDLHHLALLLLGLFAAKAIVGYFAQLMLMVTGDRIIVTVREKLFSHYQFLSLAQHKDHSVGDWVSRLNNDITAVRNVVSNVAIAFIVSVLQLIGAALIMLSMNPSLALVVLLLGPATTLVSKLFGATFFRLSKRIQEAMADSNSTLQESLSGIEAVKTFSRERHQIGQYRQQMKRFLARAIEARKADSLYNAIVAFITSVTTIAIVWAGGLAVIGGELTAGMLVAFLLYAQYVTQSIVSIAGHYSAVKQAEGASDRVFEILDMETEASDGENSQQAIQPRSISFHNVAFSYPDKAVFAGLDLQVKQGDTVAIVGPSGCGKSTFLRLLPRLYEASAGSIEINGKALRDYSLKQLRDAMSVVSQDIHLFETSVLENIRFGRLDASDDEVIDAAKRANADEFIRDLPQGYASEIGANGCFLSGGQRQRIALARAFLKDAPILLLDEATSSLDADNEQRIQAALAHIQGRCTTFIIAHNPATIAHANVVLDMQRYRQPPMPELATVSGELVARRALG</sequence>
<dbReference type="PROSITE" id="PS50929">
    <property type="entry name" value="ABC_TM1F"/>
    <property type="match status" value="1"/>
</dbReference>
<evidence type="ECO:0000313" key="12">
    <source>
        <dbReference type="EMBL" id="EKE80929.1"/>
    </source>
</evidence>
<evidence type="ECO:0000256" key="4">
    <source>
        <dbReference type="ARBA" id="ARBA00022692"/>
    </source>
</evidence>
<feature type="domain" description="ABC transporter" evidence="10">
    <location>
        <begin position="332"/>
        <end position="562"/>
    </location>
</feature>
<keyword evidence="5" id="KW-0547">Nucleotide-binding</keyword>
<name>K2KDY9_9GAMM</name>
<dbReference type="STRING" id="740709.A10D4_11094"/>
<dbReference type="EMBL" id="AMRG01000014">
    <property type="protein sequence ID" value="EKE80929.1"/>
    <property type="molecule type" value="Genomic_DNA"/>
</dbReference>
<feature type="transmembrane region" description="Helical" evidence="9">
    <location>
        <begin position="53"/>
        <end position="74"/>
    </location>
</feature>
<evidence type="ECO:0000256" key="2">
    <source>
        <dbReference type="ARBA" id="ARBA00022448"/>
    </source>
</evidence>
<proteinExistence type="predicted"/>
<dbReference type="InterPro" id="IPR011527">
    <property type="entry name" value="ABC1_TM_dom"/>
</dbReference>
<dbReference type="InterPro" id="IPR039421">
    <property type="entry name" value="Type_1_exporter"/>
</dbReference>
<evidence type="ECO:0000256" key="5">
    <source>
        <dbReference type="ARBA" id="ARBA00022741"/>
    </source>
</evidence>
<feature type="transmembrane region" description="Helical" evidence="9">
    <location>
        <begin position="239"/>
        <end position="264"/>
    </location>
</feature>
<dbReference type="PROSITE" id="PS00211">
    <property type="entry name" value="ABC_TRANSPORTER_1"/>
    <property type="match status" value="1"/>
</dbReference>
<evidence type="ECO:0000256" key="6">
    <source>
        <dbReference type="ARBA" id="ARBA00022840"/>
    </source>
</evidence>
<comment type="caution">
    <text evidence="12">The sequence shown here is derived from an EMBL/GenBank/DDBJ whole genome shotgun (WGS) entry which is preliminary data.</text>
</comment>
<dbReference type="AlphaFoldDB" id="K2KDY9"/>
<dbReference type="FunFam" id="3.40.50.300:FF:000299">
    <property type="entry name" value="ABC transporter ATP-binding protein/permease"/>
    <property type="match status" value="1"/>
</dbReference>
<feature type="domain" description="ABC transmembrane type-1" evidence="11">
    <location>
        <begin position="17"/>
        <end position="299"/>
    </location>
</feature>
<dbReference type="InterPro" id="IPR017871">
    <property type="entry name" value="ABC_transporter-like_CS"/>
</dbReference>
<evidence type="ECO:0000256" key="3">
    <source>
        <dbReference type="ARBA" id="ARBA00022475"/>
    </source>
</evidence>
<dbReference type="GO" id="GO:0016887">
    <property type="term" value="F:ATP hydrolysis activity"/>
    <property type="evidence" value="ECO:0007669"/>
    <property type="project" value="InterPro"/>
</dbReference>
<dbReference type="PANTHER" id="PTHR43394:SF1">
    <property type="entry name" value="ATP-BINDING CASSETTE SUB-FAMILY B MEMBER 10, MITOCHONDRIAL"/>
    <property type="match status" value="1"/>
</dbReference>
<dbReference type="PROSITE" id="PS50893">
    <property type="entry name" value="ABC_TRANSPORTER_2"/>
    <property type="match status" value="1"/>
</dbReference>
<organism evidence="12 13">
    <name type="scientific">Idiomarina xiamenensis 10-D-4</name>
    <dbReference type="NCBI Taxonomy" id="740709"/>
    <lineage>
        <taxon>Bacteria</taxon>
        <taxon>Pseudomonadati</taxon>
        <taxon>Pseudomonadota</taxon>
        <taxon>Gammaproteobacteria</taxon>
        <taxon>Alteromonadales</taxon>
        <taxon>Idiomarinaceae</taxon>
        <taxon>Idiomarina</taxon>
    </lineage>
</organism>
<dbReference type="eggNOG" id="COG1132">
    <property type="taxonomic scope" value="Bacteria"/>
</dbReference>
<dbReference type="GO" id="GO:0005524">
    <property type="term" value="F:ATP binding"/>
    <property type="evidence" value="ECO:0007669"/>
    <property type="project" value="UniProtKB-KW"/>
</dbReference>
<dbReference type="PANTHER" id="PTHR43394">
    <property type="entry name" value="ATP-DEPENDENT PERMEASE MDL1, MITOCHONDRIAL"/>
    <property type="match status" value="1"/>
</dbReference>
<keyword evidence="8 9" id="KW-0472">Membrane</keyword>
<protein>
    <submittedName>
        <fullName evidence="12">Putative lipid A export ATP-binding/permease protein MsbA</fullName>
    </submittedName>
</protein>
<dbReference type="SMART" id="SM00382">
    <property type="entry name" value="AAA"/>
    <property type="match status" value="1"/>
</dbReference>
<evidence type="ECO:0000256" key="7">
    <source>
        <dbReference type="ARBA" id="ARBA00022989"/>
    </source>
</evidence>
<dbReference type="CDD" id="cd18576">
    <property type="entry name" value="ABC_6TM_bac_exporter_ABCB8_10_like"/>
    <property type="match status" value="1"/>
</dbReference>
<dbReference type="Pfam" id="PF00664">
    <property type="entry name" value="ABC_membrane"/>
    <property type="match status" value="1"/>
</dbReference>
<dbReference type="Proteomes" id="UP000014115">
    <property type="component" value="Unassembled WGS sequence"/>
</dbReference>
<dbReference type="GO" id="GO:0005886">
    <property type="term" value="C:plasma membrane"/>
    <property type="evidence" value="ECO:0007669"/>
    <property type="project" value="UniProtKB-SubCell"/>
</dbReference>
<feature type="transmembrane region" description="Helical" evidence="9">
    <location>
        <begin position="156"/>
        <end position="179"/>
    </location>
</feature>
<dbReference type="Gene3D" id="1.20.1560.10">
    <property type="entry name" value="ABC transporter type 1, transmembrane domain"/>
    <property type="match status" value="1"/>
</dbReference>
<evidence type="ECO:0000256" key="8">
    <source>
        <dbReference type="ARBA" id="ARBA00023136"/>
    </source>
</evidence>